<dbReference type="AlphaFoldDB" id="A0A072U6W7"/>
<organism evidence="1 3">
    <name type="scientific">Medicago truncatula</name>
    <name type="common">Barrel medic</name>
    <name type="synonym">Medicago tribuloides</name>
    <dbReference type="NCBI Taxonomy" id="3880"/>
    <lineage>
        <taxon>Eukaryota</taxon>
        <taxon>Viridiplantae</taxon>
        <taxon>Streptophyta</taxon>
        <taxon>Embryophyta</taxon>
        <taxon>Tracheophyta</taxon>
        <taxon>Spermatophyta</taxon>
        <taxon>Magnoliopsida</taxon>
        <taxon>eudicotyledons</taxon>
        <taxon>Gunneridae</taxon>
        <taxon>Pentapetalae</taxon>
        <taxon>rosids</taxon>
        <taxon>fabids</taxon>
        <taxon>Fabales</taxon>
        <taxon>Fabaceae</taxon>
        <taxon>Papilionoideae</taxon>
        <taxon>50 kb inversion clade</taxon>
        <taxon>NPAAA clade</taxon>
        <taxon>Hologalegina</taxon>
        <taxon>IRL clade</taxon>
        <taxon>Trifolieae</taxon>
        <taxon>Medicago</taxon>
    </lineage>
</organism>
<dbReference type="EMBL" id="CM001222">
    <property type="protein sequence ID" value="KEH24848.1"/>
    <property type="molecule type" value="Genomic_DNA"/>
</dbReference>
<dbReference type="EnsemblPlants" id="KEH24848">
    <property type="protein sequence ID" value="KEH24848"/>
    <property type="gene ID" value="MTR_6g007185"/>
</dbReference>
<name>A0A072U6W7_MEDTR</name>
<proteinExistence type="predicted"/>
<keyword evidence="3" id="KW-1185">Reference proteome</keyword>
<gene>
    <name evidence="1" type="ordered locus">MTR_6g007185</name>
</gene>
<reference evidence="1 3" key="1">
    <citation type="journal article" date="2011" name="Nature">
        <title>The Medicago genome provides insight into the evolution of rhizobial symbioses.</title>
        <authorList>
            <person name="Young N.D."/>
            <person name="Debelle F."/>
            <person name="Oldroyd G.E."/>
            <person name="Geurts R."/>
            <person name="Cannon S.B."/>
            <person name="Udvardi M.K."/>
            <person name="Benedito V.A."/>
            <person name="Mayer K.F."/>
            <person name="Gouzy J."/>
            <person name="Schoof H."/>
            <person name="Van de Peer Y."/>
            <person name="Proost S."/>
            <person name="Cook D.R."/>
            <person name="Meyers B.C."/>
            <person name="Spannagl M."/>
            <person name="Cheung F."/>
            <person name="De Mita S."/>
            <person name="Krishnakumar V."/>
            <person name="Gundlach H."/>
            <person name="Zhou S."/>
            <person name="Mudge J."/>
            <person name="Bharti A.K."/>
            <person name="Murray J.D."/>
            <person name="Naoumkina M.A."/>
            <person name="Rosen B."/>
            <person name="Silverstein K.A."/>
            <person name="Tang H."/>
            <person name="Rombauts S."/>
            <person name="Zhao P.X."/>
            <person name="Zhou P."/>
            <person name="Barbe V."/>
            <person name="Bardou P."/>
            <person name="Bechner M."/>
            <person name="Bellec A."/>
            <person name="Berger A."/>
            <person name="Berges H."/>
            <person name="Bidwell S."/>
            <person name="Bisseling T."/>
            <person name="Choisne N."/>
            <person name="Couloux A."/>
            <person name="Denny R."/>
            <person name="Deshpande S."/>
            <person name="Dai X."/>
            <person name="Doyle J.J."/>
            <person name="Dudez A.M."/>
            <person name="Farmer A.D."/>
            <person name="Fouteau S."/>
            <person name="Franken C."/>
            <person name="Gibelin C."/>
            <person name="Gish J."/>
            <person name="Goldstein S."/>
            <person name="Gonzalez A.J."/>
            <person name="Green P.J."/>
            <person name="Hallab A."/>
            <person name="Hartog M."/>
            <person name="Hua A."/>
            <person name="Humphray S.J."/>
            <person name="Jeong D.H."/>
            <person name="Jing Y."/>
            <person name="Jocker A."/>
            <person name="Kenton S.M."/>
            <person name="Kim D.J."/>
            <person name="Klee K."/>
            <person name="Lai H."/>
            <person name="Lang C."/>
            <person name="Lin S."/>
            <person name="Macmil S.L."/>
            <person name="Magdelenat G."/>
            <person name="Matthews L."/>
            <person name="McCorrison J."/>
            <person name="Monaghan E.L."/>
            <person name="Mun J.H."/>
            <person name="Najar F.Z."/>
            <person name="Nicholson C."/>
            <person name="Noirot C."/>
            <person name="O'Bleness M."/>
            <person name="Paule C.R."/>
            <person name="Poulain J."/>
            <person name="Prion F."/>
            <person name="Qin B."/>
            <person name="Qu C."/>
            <person name="Retzel E.F."/>
            <person name="Riddle C."/>
            <person name="Sallet E."/>
            <person name="Samain S."/>
            <person name="Samson N."/>
            <person name="Sanders I."/>
            <person name="Saurat O."/>
            <person name="Scarpelli C."/>
            <person name="Schiex T."/>
            <person name="Segurens B."/>
            <person name="Severin A.J."/>
            <person name="Sherrier D.J."/>
            <person name="Shi R."/>
            <person name="Sims S."/>
            <person name="Singer S.R."/>
            <person name="Sinharoy S."/>
            <person name="Sterck L."/>
            <person name="Viollet A."/>
            <person name="Wang B.B."/>
            <person name="Wang K."/>
            <person name="Wang M."/>
            <person name="Wang X."/>
            <person name="Warfsmann J."/>
            <person name="Weissenbach J."/>
            <person name="White D.D."/>
            <person name="White J.D."/>
            <person name="Wiley G.B."/>
            <person name="Wincker P."/>
            <person name="Xing Y."/>
            <person name="Yang L."/>
            <person name="Yao Z."/>
            <person name="Ying F."/>
            <person name="Zhai J."/>
            <person name="Zhou L."/>
            <person name="Zuber A."/>
            <person name="Denarie J."/>
            <person name="Dixon R.A."/>
            <person name="May G.D."/>
            <person name="Schwartz D.C."/>
            <person name="Rogers J."/>
            <person name="Quetier F."/>
            <person name="Town C.D."/>
            <person name="Roe B.A."/>
        </authorList>
    </citation>
    <scope>NUCLEOTIDE SEQUENCE [LARGE SCALE GENOMIC DNA]</scope>
    <source>
        <strain evidence="1">A17</strain>
        <strain evidence="2 3">cv. Jemalong A17</strain>
    </source>
</reference>
<dbReference type="HOGENOM" id="CLU_3053422_0_0_1"/>
<sequence length="54" mass="6311">MKTFKNVRDKEKEGLLDYYVRADNEPNQLDNCSKLDLTINSLNFVHEPNEPNLS</sequence>
<evidence type="ECO:0000313" key="1">
    <source>
        <dbReference type="EMBL" id="KEH24848.1"/>
    </source>
</evidence>
<evidence type="ECO:0000313" key="3">
    <source>
        <dbReference type="Proteomes" id="UP000002051"/>
    </source>
</evidence>
<reference evidence="2" key="3">
    <citation type="submission" date="2015-04" db="UniProtKB">
        <authorList>
            <consortium name="EnsemblPlants"/>
        </authorList>
    </citation>
    <scope>IDENTIFICATION</scope>
    <source>
        <strain evidence="2">cv. Jemalong A17</strain>
    </source>
</reference>
<accession>A0A072U6W7</accession>
<reference evidence="1 3" key="2">
    <citation type="journal article" date="2014" name="BMC Genomics">
        <title>An improved genome release (version Mt4.0) for the model legume Medicago truncatula.</title>
        <authorList>
            <person name="Tang H."/>
            <person name="Krishnakumar V."/>
            <person name="Bidwell S."/>
            <person name="Rosen B."/>
            <person name="Chan A."/>
            <person name="Zhou S."/>
            <person name="Gentzbittel L."/>
            <person name="Childs K.L."/>
            <person name="Yandell M."/>
            <person name="Gundlach H."/>
            <person name="Mayer K.F."/>
            <person name="Schwartz D.C."/>
            <person name="Town C.D."/>
        </authorList>
    </citation>
    <scope>GENOME REANNOTATION</scope>
    <source>
        <strain evidence="1">A17</strain>
        <strain evidence="2 3">cv. Jemalong A17</strain>
    </source>
</reference>
<dbReference type="Proteomes" id="UP000002051">
    <property type="component" value="Chromosome 6"/>
</dbReference>
<protein>
    <submittedName>
        <fullName evidence="1 2">Uncharacterized protein</fullName>
    </submittedName>
</protein>
<evidence type="ECO:0000313" key="2">
    <source>
        <dbReference type="EnsemblPlants" id="KEH24848"/>
    </source>
</evidence>